<dbReference type="GO" id="GO:0003676">
    <property type="term" value="F:nucleic acid binding"/>
    <property type="evidence" value="ECO:0007669"/>
    <property type="project" value="InterPro"/>
</dbReference>
<dbReference type="Pfam" id="PF13456">
    <property type="entry name" value="RVT_3"/>
    <property type="match status" value="1"/>
</dbReference>
<keyword evidence="4" id="KW-1185">Reference proteome</keyword>
<keyword evidence="1" id="KW-0732">Signal</keyword>
<dbReference type="InterPro" id="IPR036397">
    <property type="entry name" value="RNaseH_sf"/>
</dbReference>
<dbReference type="InterPro" id="IPR002156">
    <property type="entry name" value="RNaseH_domain"/>
</dbReference>
<dbReference type="PANTHER" id="PTHR47074">
    <property type="entry name" value="BNAC02G40300D PROTEIN"/>
    <property type="match status" value="1"/>
</dbReference>
<evidence type="ECO:0000259" key="2">
    <source>
        <dbReference type="Pfam" id="PF13456"/>
    </source>
</evidence>
<evidence type="ECO:0000256" key="1">
    <source>
        <dbReference type="SAM" id="SignalP"/>
    </source>
</evidence>
<feature type="domain" description="RNase H type-1" evidence="2">
    <location>
        <begin position="55"/>
        <end position="176"/>
    </location>
</feature>
<dbReference type="EMBL" id="JAIWQS010000005">
    <property type="protein sequence ID" value="KAJ8764694.1"/>
    <property type="molecule type" value="Genomic_DNA"/>
</dbReference>
<dbReference type="InterPro" id="IPR052929">
    <property type="entry name" value="RNase_H-like_EbsB-rel"/>
</dbReference>
<dbReference type="Proteomes" id="UP001159364">
    <property type="component" value="Linkage Group LG05"/>
</dbReference>
<dbReference type="InterPro" id="IPR012337">
    <property type="entry name" value="RNaseH-like_sf"/>
</dbReference>
<dbReference type="Gene3D" id="3.30.420.10">
    <property type="entry name" value="Ribonuclease H-like superfamily/Ribonuclease H"/>
    <property type="match status" value="1"/>
</dbReference>
<sequence length="198" mass="21564">MSVMLCFIVTLLDPCGIIGVKEEWQAANLLPPTFPSAAAIDDTVSPTVPSWRCFVDAALFTEHRRTGCAAVLCDPHGRFVQAFSSVRDGVLLASQAEAVALRNALQWIVNTHPGSGMIFTDAQSLFLALRRTDSEDRSGVGFLVDDCKSLLASRPDICVSWISRNLNLAAHCLARASLSFGSFTTWNIIPDCIRFLFA</sequence>
<dbReference type="GO" id="GO:0004523">
    <property type="term" value="F:RNA-DNA hybrid ribonuclease activity"/>
    <property type="evidence" value="ECO:0007669"/>
    <property type="project" value="InterPro"/>
</dbReference>
<evidence type="ECO:0000313" key="3">
    <source>
        <dbReference type="EMBL" id="KAJ8764694.1"/>
    </source>
</evidence>
<evidence type="ECO:0000313" key="4">
    <source>
        <dbReference type="Proteomes" id="UP001159364"/>
    </source>
</evidence>
<dbReference type="CDD" id="cd06222">
    <property type="entry name" value="RNase_H_like"/>
    <property type="match status" value="1"/>
</dbReference>
<proteinExistence type="predicted"/>
<name>A0AAV8TEG8_9ROSI</name>
<dbReference type="PANTHER" id="PTHR47074:SF11">
    <property type="entry name" value="REVERSE TRANSCRIPTASE-LIKE PROTEIN"/>
    <property type="match status" value="1"/>
</dbReference>
<feature type="signal peptide" evidence="1">
    <location>
        <begin position="1"/>
        <end position="19"/>
    </location>
</feature>
<feature type="chain" id="PRO_5043664484" description="RNase H type-1 domain-containing protein" evidence="1">
    <location>
        <begin position="20"/>
        <end position="198"/>
    </location>
</feature>
<organism evidence="3 4">
    <name type="scientific">Erythroxylum novogranatense</name>
    <dbReference type="NCBI Taxonomy" id="1862640"/>
    <lineage>
        <taxon>Eukaryota</taxon>
        <taxon>Viridiplantae</taxon>
        <taxon>Streptophyta</taxon>
        <taxon>Embryophyta</taxon>
        <taxon>Tracheophyta</taxon>
        <taxon>Spermatophyta</taxon>
        <taxon>Magnoliopsida</taxon>
        <taxon>eudicotyledons</taxon>
        <taxon>Gunneridae</taxon>
        <taxon>Pentapetalae</taxon>
        <taxon>rosids</taxon>
        <taxon>fabids</taxon>
        <taxon>Malpighiales</taxon>
        <taxon>Erythroxylaceae</taxon>
        <taxon>Erythroxylum</taxon>
    </lineage>
</organism>
<reference evidence="3 4" key="1">
    <citation type="submission" date="2021-09" db="EMBL/GenBank/DDBJ databases">
        <title>Genomic insights and catalytic innovation underlie evolution of tropane alkaloids biosynthesis.</title>
        <authorList>
            <person name="Wang Y.-J."/>
            <person name="Tian T."/>
            <person name="Huang J.-P."/>
            <person name="Huang S.-X."/>
        </authorList>
    </citation>
    <scope>NUCLEOTIDE SEQUENCE [LARGE SCALE GENOMIC DNA]</scope>
    <source>
        <strain evidence="3">KIB-2018</strain>
        <tissue evidence="3">Leaf</tissue>
    </source>
</reference>
<accession>A0AAV8TEG8</accession>
<protein>
    <recommendedName>
        <fullName evidence="2">RNase H type-1 domain-containing protein</fullName>
    </recommendedName>
</protein>
<dbReference type="AlphaFoldDB" id="A0AAV8TEG8"/>
<gene>
    <name evidence="3" type="ORF">K2173_007783</name>
</gene>
<dbReference type="SUPFAM" id="SSF53098">
    <property type="entry name" value="Ribonuclease H-like"/>
    <property type="match status" value="1"/>
</dbReference>
<dbReference type="InterPro" id="IPR044730">
    <property type="entry name" value="RNase_H-like_dom_plant"/>
</dbReference>
<comment type="caution">
    <text evidence="3">The sequence shown here is derived from an EMBL/GenBank/DDBJ whole genome shotgun (WGS) entry which is preliminary data.</text>
</comment>